<dbReference type="GO" id="GO:0042597">
    <property type="term" value="C:periplasmic space"/>
    <property type="evidence" value="ECO:0007669"/>
    <property type="project" value="TreeGrafter"/>
</dbReference>
<dbReference type="InterPro" id="IPR009003">
    <property type="entry name" value="Peptidase_S1_PA"/>
</dbReference>
<evidence type="ECO:0000259" key="4">
    <source>
        <dbReference type="PROSITE" id="PS50106"/>
    </source>
</evidence>
<proteinExistence type="inferred from homology"/>
<keyword evidence="2 5" id="KW-0645">Protease</keyword>
<dbReference type="KEGG" id="vab:WPS_06650"/>
<dbReference type="SUPFAM" id="SSF50494">
    <property type="entry name" value="Trypsin-like serine proteases"/>
    <property type="match status" value="1"/>
</dbReference>
<keyword evidence="3" id="KW-0378">Hydrolase</keyword>
<dbReference type="PRINTS" id="PR00834">
    <property type="entry name" value="PROTEASES2C"/>
</dbReference>
<dbReference type="PROSITE" id="PS50106">
    <property type="entry name" value="PDZ"/>
    <property type="match status" value="1"/>
</dbReference>
<dbReference type="Gene3D" id="2.40.10.10">
    <property type="entry name" value="Trypsin-like serine proteases"/>
    <property type="match status" value="2"/>
</dbReference>
<dbReference type="Pfam" id="PF13365">
    <property type="entry name" value="Trypsin_2"/>
    <property type="match status" value="1"/>
</dbReference>
<gene>
    <name evidence="5" type="ORF">WPS_06650</name>
</gene>
<dbReference type="InterPro" id="IPR001940">
    <property type="entry name" value="Peptidase_S1C"/>
</dbReference>
<reference evidence="5 6" key="1">
    <citation type="journal article" date="2022" name="ISME Commun">
        <title>Vulcanimicrobium alpinus gen. nov. sp. nov., the first cultivated representative of the candidate phylum 'Eremiobacterota', is a metabolically versatile aerobic anoxygenic phototroph.</title>
        <authorList>
            <person name="Yabe S."/>
            <person name="Muto K."/>
            <person name="Abe K."/>
            <person name="Yokota A."/>
            <person name="Staudigel H."/>
            <person name="Tebo B.M."/>
        </authorList>
    </citation>
    <scope>NUCLEOTIDE SEQUENCE [LARGE SCALE GENOMIC DNA]</scope>
    <source>
        <strain evidence="5 6">WC8-2</strain>
    </source>
</reference>
<keyword evidence="6" id="KW-1185">Reference proteome</keyword>
<dbReference type="GO" id="GO:0006515">
    <property type="term" value="P:protein quality control for misfolded or incompletely synthesized proteins"/>
    <property type="evidence" value="ECO:0007669"/>
    <property type="project" value="TreeGrafter"/>
</dbReference>
<protein>
    <submittedName>
        <fullName evidence="5">Serine protease</fullName>
    </submittedName>
</protein>
<dbReference type="EMBL" id="AP025523">
    <property type="protein sequence ID" value="BDE05389.1"/>
    <property type="molecule type" value="Genomic_DNA"/>
</dbReference>
<dbReference type="GO" id="GO:0004252">
    <property type="term" value="F:serine-type endopeptidase activity"/>
    <property type="evidence" value="ECO:0007669"/>
    <property type="project" value="InterPro"/>
</dbReference>
<name>A0AAN1XTN3_UNVUL</name>
<evidence type="ECO:0000256" key="1">
    <source>
        <dbReference type="ARBA" id="ARBA00010541"/>
    </source>
</evidence>
<dbReference type="Proteomes" id="UP001317532">
    <property type="component" value="Chromosome"/>
</dbReference>
<dbReference type="SMART" id="SM00228">
    <property type="entry name" value="PDZ"/>
    <property type="match status" value="1"/>
</dbReference>
<feature type="domain" description="PDZ" evidence="4">
    <location>
        <begin position="207"/>
        <end position="281"/>
    </location>
</feature>
<comment type="similarity">
    <text evidence="1">Belongs to the peptidase S1C family.</text>
</comment>
<dbReference type="InterPro" id="IPR036034">
    <property type="entry name" value="PDZ_sf"/>
</dbReference>
<dbReference type="Pfam" id="PF13180">
    <property type="entry name" value="PDZ_2"/>
    <property type="match status" value="1"/>
</dbReference>
<evidence type="ECO:0000256" key="2">
    <source>
        <dbReference type="ARBA" id="ARBA00022670"/>
    </source>
</evidence>
<organism evidence="5 6">
    <name type="scientific">Vulcanimicrobium alpinum</name>
    <dbReference type="NCBI Taxonomy" id="3016050"/>
    <lineage>
        <taxon>Bacteria</taxon>
        <taxon>Bacillati</taxon>
        <taxon>Vulcanimicrobiota</taxon>
        <taxon>Vulcanimicrobiia</taxon>
        <taxon>Vulcanimicrobiales</taxon>
        <taxon>Vulcanimicrobiaceae</taxon>
        <taxon>Vulcanimicrobium</taxon>
    </lineage>
</organism>
<dbReference type="InterPro" id="IPR001478">
    <property type="entry name" value="PDZ"/>
</dbReference>
<sequence>MCAYDARMAIETSALGALSNDIAGTIERAAPSVVAVEARARIGASGFFIRPDLILTADHALENDDVEIVRANGVTETASIAGRDPSTDLALLRVQNPGEPLAFSSDALRVGAIVLAVARDDDGDLAATMGVLSAVGEAWRTWQGGQIDRFVRPDLSLYPRFSGSPLLDASGRAIGLNTGGLSRRQSLTVPAATIERVVAALLARGGRMARGYLGVVLQGVDGGAIVLGVEPGSPADTGGLIVGDVITAIGENAVGDADDVHAQLGTDSVGRVVVLDVRRGGVGQRLQVTVGERPERDR</sequence>
<dbReference type="InterPro" id="IPR043504">
    <property type="entry name" value="Peptidase_S1_PA_chymotrypsin"/>
</dbReference>
<evidence type="ECO:0000313" key="5">
    <source>
        <dbReference type="EMBL" id="BDE05389.1"/>
    </source>
</evidence>
<dbReference type="PANTHER" id="PTHR22939">
    <property type="entry name" value="SERINE PROTEASE FAMILY S1C HTRA-RELATED"/>
    <property type="match status" value="1"/>
</dbReference>
<dbReference type="AlphaFoldDB" id="A0AAN1XTN3"/>
<evidence type="ECO:0000256" key="3">
    <source>
        <dbReference type="ARBA" id="ARBA00022801"/>
    </source>
</evidence>
<dbReference type="SUPFAM" id="SSF50156">
    <property type="entry name" value="PDZ domain-like"/>
    <property type="match status" value="1"/>
</dbReference>
<evidence type="ECO:0000313" key="6">
    <source>
        <dbReference type="Proteomes" id="UP001317532"/>
    </source>
</evidence>
<dbReference type="PANTHER" id="PTHR22939:SF129">
    <property type="entry name" value="SERINE PROTEASE HTRA2, MITOCHONDRIAL"/>
    <property type="match status" value="1"/>
</dbReference>
<accession>A0AAN1XTN3</accession>
<dbReference type="Gene3D" id="2.30.42.10">
    <property type="match status" value="1"/>
</dbReference>